<keyword evidence="2" id="KW-0430">Lectin</keyword>
<dbReference type="Pfam" id="PF00059">
    <property type="entry name" value="Lectin_C"/>
    <property type="match status" value="1"/>
</dbReference>
<dbReference type="InterPro" id="IPR016186">
    <property type="entry name" value="C-type_lectin-like/link_sf"/>
</dbReference>
<name>A0A671ESV7_RHIFE</name>
<evidence type="ECO:0000256" key="3">
    <source>
        <dbReference type="SAM" id="Phobius"/>
    </source>
</evidence>
<evidence type="ECO:0000259" key="4">
    <source>
        <dbReference type="PROSITE" id="PS50041"/>
    </source>
</evidence>
<dbReference type="PROSITE" id="PS50041">
    <property type="entry name" value="C_TYPE_LECTIN_2"/>
    <property type="match status" value="1"/>
</dbReference>
<dbReference type="InterPro" id="IPR050828">
    <property type="entry name" value="C-type_lectin/matrix_domain"/>
</dbReference>
<evidence type="ECO:0000256" key="1">
    <source>
        <dbReference type="ARBA" id="ARBA00004401"/>
    </source>
</evidence>
<dbReference type="PANTHER" id="PTHR45710:SF15">
    <property type="entry name" value="C-TYPE LECTIN DOMAIN FAMILY 2 MEMBER B"/>
    <property type="match status" value="1"/>
</dbReference>
<dbReference type="GO" id="GO:0051132">
    <property type="term" value="P:NK T cell activation"/>
    <property type="evidence" value="ECO:0007669"/>
    <property type="project" value="Ensembl"/>
</dbReference>
<protein>
    <submittedName>
        <fullName evidence="5">C-type lectin domain family 2 member B</fullName>
    </submittedName>
</protein>
<reference evidence="6" key="3">
    <citation type="submission" date="2018-12" db="EMBL/GenBank/DDBJ databases">
        <title>G10K-VGP greater horseshoe bat female genome, primary haplotype.</title>
        <authorList>
            <person name="Teeling E."/>
            <person name="Myers G."/>
            <person name="Vernes S."/>
            <person name="Pippel M."/>
            <person name="Winkler S."/>
            <person name="Fedrigo O."/>
            <person name="Rhie A."/>
            <person name="Koren S."/>
            <person name="Phillippy A."/>
            <person name="Lewin H."/>
            <person name="Damas J."/>
            <person name="Howe K."/>
            <person name="Mountcastle J."/>
            <person name="Jarvis E.D."/>
        </authorList>
    </citation>
    <scope>NUCLEOTIDE SEQUENCE [LARGE SCALE GENOMIC DNA]</scope>
</reference>
<dbReference type="CDD" id="cd03593">
    <property type="entry name" value="CLECT_NK_receptors_like"/>
    <property type="match status" value="1"/>
</dbReference>
<proteinExistence type="predicted"/>
<dbReference type="SUPFAM" id="SSF56436">
    <property type="entry name" value="C-type lectin-like"/>
    <property type="match status" value="1"/>
</dbReference>
<dbReference type="InParanoid" id="A0A671ESV7"/>
<dbReference type="SMART" id="SM00034">
    <property type="entry name" value="CLECT"/>
    <property type="match status" value="1"/>
</dbReference>
<reference evidence="5" key="4">
    <citation type="submission" date="2025-08" db="UniProtKB">
        <authorList>
            <consortium name="Ensembl"/>
        </authorList>
    </citation>
    <scope>IDENTIFICATION</scope>
</reference>
<dbReference type="GeneTree" id="ENSGT00940000163321"/>
<keyword evidence="3" id="KW-0812">Transmembrane</keyword>
<dbReference type="GO" id="GO:0048018">
    <property type="term" value="F:receptor ligand activity"/>
    <property type="evidence" value="ECO:0007669"/>
    <property type="project" value="Ensembl"/>
</dbReference>
<keyword evidence="3" id="KW-1133">Transmembrane helix</keyword>
<dbReference type="Proteomes" id="UP000472240">
    <property type="component" value="Chromosome 10"/>
</dbReference>
<evidence type="ECO:0000256" key="2">
    <source>
        <dbReference type="ARBA" id="ARBA00022734"/>
    </source>
</evidence>
<keyword evidence="6" id="KW-1185">Reference proteome</keyword>
<feature type="domain" description="C-type lectin" evidence="4">
    <location>
        <begin position="48"/>
        <end position="151"/>
    </location>
</feature>
<reference evidence="5 6" key="2">
    <citation type="journal article" date="2018" name="Annu Rev Anim Biosci">
        <title>Bat Biology, Genomes, and the Bat1K Project: To Generate Chromosome-Level Genomes for All Living Bat Species.</title>
        <authorList>
            <person name="Teeling E.C."/>
            <person name="Vernes S.C."/>
            <person name="Davalos L.M."/>
            <person name="Ray D.A."/>
            <person name="Gilbert M.T.P."/>
            <person name="Myers E."/>
        </authorList>
    </citation>
    <scope>NUCLEOTIDE SEQUENCE</scope>
</reference>
<accession>A0A671ESV7</accession>
<sequence length="156" mass="18513">VNKKYMVYILALFTLLVISFIANIVVPIVIVRPLLVTQYFCPDDWIRFQDSCYYFSKQEENWNSSRYNCSTQHADLTMIDTMEEMNFLTQYKCTSDHWIGLTMTKNQTRQWVNGTIFNKWFDVKGNGKCAYLGDDGVATARCYTERKWICRKKRHL</sequence>
<dbReference type="InterPro" id="IPR016187">
    <property type="entry name" value="CTDL_fold"/>
</dbReference>
<dbReference type="GO" id="GO:0030246">
    <property type="term" value="F:carbohydrate binding"/>
    <property type="evidence" value="ECO:0007669"/>
    <property type="project" value="UniProtKB-KW"/>
</dbReference>
<dbReference type="GO" id="GO:0042802">
    <property type="term" value="F:identical protein binding"/>
    <property type="evidence" value="ECO:0007669"/>
    <property type="project" value="Ensembl"/>
</dbReference>
<feature type="transmembrane region" description="Helical" evidence="3">
    <location>
        <begin position="6"/>
        <end position="30"/>
    </location>
</feature>
<reference evidence="5" key="5">
    <citation type="submission" date="2025-09" db="UniProtKB">
        <authorList>
            <consortium name="Ensembl"/>
        </authorList>
    </citation>
    <scope>IDENTIFICATION</scope>
</reference>
<dbReference type="OMA" id="DDWIGFQ"/>
<dbReference type="FunCoup" id="A0A671ESV7">
    <property type="interactions" value="7"/>
</dbReference>
<keyword evidence="3" id="KW-0472">Membrane</keyword>
<dbReference type="InterPro" id="IPR033992">
    <property type="entry name" value="NKR-like_CTLD"/>
</dbReference>
<dbReference type="Ensembl" id="ENSRFET00010017870.1">
    <property type="protein sequence ID" value="ENSRFEP00010016366.1"/>
    <property type="gene ID" value="ENSRFEG00010011016.1"/>
</dbReference>
<dbReference type="GO" id="GO:0005886">
    <property type="term" value="C:plasma membrane"/>
    <property type="evidence" value="ECO:0007669"/>
    <property type="project" value="UniProtKB-SubCell"/>
</dbReference>
<dbReference type="Gene3D" id="3.10.100.10">
    <property type="entry name" value="Mannose-Binding Protein A, subunit A"/>
    <property type="match status" value="1"/>
</dbReference>
<evidence type="ECO:0000313" key="6">
    <source>
        <dbReference type="Proteomes" id="UP000472240"/>
    </source>
</evidence>
<dbReference type="AlphaFoldDB" id="A0A671ESV7"/>
<comment type="subcellular location">
    <subcellularLocation>
        <location evidence="1">Cell membrane</location>
        <topology evidence="1">Single-pass type II membrane protein</topology>
    </subcellularLocation>
</comment>
<gene>
    <name evidence="5" type="primary">CLEC2B</name>
</gene>
<dbReference type="InterPro" id="IPR001304">
    <property type="entry name" value="C-type_lectin-like"/>
</dbReference>
<reference evidence="5 6" key="1">
    <citation type="journal article" date="2015" name="Annu Rev Anim Biosci">
        <title>The Genome 10K Project: a way forward.</title>
        <authorList>
            <person name="Koepfli K.P."/>
            <person name="Paten B."/>
            <person name="O'Brien S.J."/>
            <person name="Koepfli K.P."/>
            <person name="Paten B."/>
            <person name="Antunes A."/>
            <person name="Belov K."/>
            <person name="Bustamante C."/>
            <person name="Castoe T.A."/>
            <person name="Clawson H."/>
            <person name="Crawford A.J."/>
            <person name="Diekhans M."/>
            <person name="Distel D."/>
            <person name="Durbin R."/>
            <person name="Earl D."/>
            <person name="Fujita M.K."/>
            <person name="Gamble T."/>
            <person name="Georges A."/>
            <person name="Gemmell N."/>
            <person name="Gilbert M.T."/>
            <person name="Graves J.M."/>
            <person name="Green R.E."/>
            <person name="Hickey G."/>
            <person name="Jarvis E.D."/>
            <person name="Johnson W."/>
            <person name="Komissarov A."/>
            <person name="Korf I."/>
            <person name="Kuhn R."/>
            <person name="Larkin D.M."/>
            <person name="Lewin H."/>
            <person name="Lopez J.V."/>
            <person name="Ma J."/>
            <person name="Marques-Bonet T."/>
            <person name="Miller W."/>
            <person name="Murphy R."/>
            <person name="Pevzner P."/>
            <person name="Shapiro B."/>
            <person name="Steiner C."/>
            <person name="Tamazian G."/>
            <person name="Venkatesh B."/>
            <person name="Wang J."/>
            <person name="Wayne R."/>
            <person name="Wiley E."/>
            <person name="Yang H."/>
            <person name="Zhang G."/>
            <person name="Haussler D."/>
            <person name="Ryder O."/>
            <person name="O'Brien S.J."/>
        </authorList>
    </citation>
    <scope>NUCLEOTIDE SEQUENCE</scope>
</reference>
<evidence type="ECO:0000313" key="5">
    <source>
        <dbReference type="Ensembl" id="ENSRFEP00010016366.1"/>
    </source>
</evidence>
<dbReference type="PANTHER" id="PTHR45710">
    <property type="entry name" value="C-TYPE LECTIN DOMAIN-CONTAINING PROTEIN 180"/>
    <property type="match status" value="1"/>
</dbReference>
<organism evidence="5 6">
    <name type="scientific">Rhinolophus ferrumequinum</name>
    <name type="common">Greater horseshoe bat</name>
    <dbReference type="NCBI Taxonomy" id="59479"/>
    <lineage>
        <taxon>Eukaryota</taxon>
        <taxon>Metazoa</taxon>
        <taxon>Chordata</taxon>
        <taxon>Craniata</taxon>
        <taxon>Vertebrata</taxon>
        <taxon>Euteleostomi</taxon>
        <taxon>Mammalia</taxon>
        <taxon>Eutheria</taxon>
        <taxon>Laurasiatheria</taxon>
        <taxon>Chiroptera</taxon>
        <taxon>Yinpterochiroptera</taxon>
        <taxon>Rhinolophoidea</taxon>
        <taxon>Rhinolophidae</taxon>
        <taxon>Rhinolophinae</taxon>
        <taxon>Rhinolophus</taxon>
    </lineage>
</organism>